<evidence type="ECO:0000313" key="2">
    <source>
        <dbReference type="Proteomes" id="UP001157017"/>
    </source>
</evidence>
<organism evidence="1 2">
    <name type="scientific">Angustibacter aerolatus</name>
    <dbReference type="NCBI Taxonomy" id="1162965"/>
    <lineage>
        <taxon>Bacteria</taxon>
        <taxon>Bacillati</taxon>
        <taxon>Actinomycetota</taxon>
        <taxon>Actinomycetes</taxon>
        <taxon>Kineosporiales</taxon>
        <taxon>Kineosporiaceae</taxon>
    </lineage>
</organism>
<dbReference type="Proteomes" id="UP001157017">
    <property type="component" value="Unassembled WGS sequence"/>
</dbReference>
<dbReference type="EMBL" id="BSUZ01000001">
    <property type="protein sequence ID" value="GMA84957.1"/>
    <property type="molecule type" value="Genomic_DNA"/>
</dbReference>
<name>A0ABQ6J9V2_9ACTN</name>
<accession>A0ABQ6J9V2</accession>
<gene>
    <name evidence="1" type="ORF">GCM10025868_02070</name>
</gene>
<evidence type="ECO:0000313" key="1">
    <source>
        <dbReference type="EMBL" id="GMA84957.1"/>
    </source>
</evidence>
<proteinExistence type="predicted"/>
<reference evidence="2" key="1">
    <citation type="journal article" date="2019" name="Int. J. Syst. Evol. Microbiol.">
        <title>The Global Catalogue of Microorganisms (GCM) 10K type strain sequencing project: providing services to taxonomists for standard genome sequencing and annotation.</title>
        <authorList>
            <consortium name="The Broad Institute Genomics Platform"/>
            <consortium name="The Broad Institute Genome Sequencing Center for Infectious Disease"/>
            <person name="Wu L."/>
            <person name="Ma J."/>
        </authorList>
    </citation>
    <scope>NUCLEOTIDE SEQUENCE [LARGE SCALE GENOMIC DNA]</scope>
    <source>
        <strain evidence="2">NBRC 108730</strain>
    </source>
</reference>
<comment type="caution">
    <text evidence="1">The sequence shown here is derived from an EMBL/GenBank/DDBJ whole genome shotgun (WGS) entry which is preliminary data.</text>
</comment>
<sequence>MRVQPVLTAVLVTGDGVETMRTLAPPAGRGWEYLAGTVDEGAWAWADEPGAGPSLVTEKAQGAVGAGG</sequence>
<keyword evidence="2" id="KW-1185">Reference proteome</keyword>
<protein>
    <submittedName>
        <fullName evidence="1">Uncharacterized protein</fullName>
    </submittedName>
</protein>